<dbReference type="Gene3D" id="3.40.50.300">
    <property type="entry name" value="P-loop containing nucleotide triphosphate hydrolases"/>
    <property type="match status" value="1"/>
</dbReference>
<dbReference type="CDD" id="cd02042">
    <property type="entry name" value="ParAB_family"/>
    <property type="match status" value="1"/>
</dbReference>
<dbReference type="OrthoDB" id="273969at2"/>
<name>A0A432MCT6_9BACT</name>
<keyword evidence="3" id="KW-1185">Reference proteome</keyword>
<evidence type="ECO:0000313" key="3">
    <source>
        <dbReference type="Proteomes" id="UP000280296"/>
    </source>
</evidence>
<comment type="caution">
    <text evidence="2">The sequence shown here is derived from an EMBL/GenBank/DDBJ whole genome shotgun (WGS) entry which is preliminary data.</text>
</comment>
<dbReference type="InterPro" id="IPR050678">
    <property type="entry name" value="DNA_Partitioning_ATPase"/>
</dbReference>
<feature type="domain" description="AAA" evidence="1">
    <location>
        <begin position="1"/>
        <end position="182"/>
    </location>
</feature>
<reference evidence="2 3" key="1">
    <citation type="submission" date="2018-12" db="EMBL/GenBank/DDBJ databases">
        <authorList>
            <person name="Toschakov S.V."/>
        </authorList>
    </citation>
    <scope>NUCLEOTIDE SEQUENCE [LARGE SCALE GENOMIC DNA]</scope>
    <source>
        <strain evidence="2 3">GM2012</strain>
    </source>
</reference>
<dbReference type="InterPro" id="IPR025669">
    <property type="entry name" value="AAA_dom"/>
</dbReference>
<evidence type="ECO:0000259" key="1">
    <source>
        <dbReference type="Pfam" id="PF13614"/>
    </source>
</evidence>
<dbReference type="Proteomes" id="UP000280296">
    <property type="component" value="Unassembled WGS sequence"/>
</dbReference>
<dbReference type="Pfam" id="PF13614">
    <property type="entry name" value="AAA_31"/>
    <property type="match status" value="1"/>
</dbReference>
<gene>
    <name evidence="2" type="ORF">TsocGM_23635</name>
</gene>
<dbReference type="AlphaFoldDB" id="A0A432MCT6"/>
<dbReference type="PANTHER" id="PTHR13696">
    <property type="entry name" value="P-LOOP CONTAINING NUCLEOSIDE TRIPHOSPHATE HYDROLASE"/>
    <property type="match status" value="1"/>
</dbReference>
<reference evidence="2 3" key="2">
    <citation type="submission" date="2019-01" db="EMBL/GenBank/DDBJ databases">
        <title>Tautonia sociabilis, a novel thermotolerant planctomycete of Isosphaeraceae family, isolated from a 4000 m deep subterranean habitat.</title>
        <authorList>
            <person name="Kovaleva O.L."/>
            <person name="Elcheninov A.G."/>
            <person name="Van Heerden E."/>
            <person name="Toshchakov S.V."/>
            <person name="Novikov A."/>
            <person name="Bonch-Osmolovskaya E.A."/>
            <person name="Kublanov I.V."/>
        </authorList>
    </citation>
    <scope>NUCLEOTIDE SEQUENCE [LARGE SCALE GENOMIC DNA]</scope>
    <source>
        <strain evidence="2 3">GM2012</strain>
    </source>
</reference>
<dbReference type="RefSeq" id="WP_126727926.1">
    <property type="nucleotide sequence ID" value="NZ_RYZH01000073.1"/>
</dbReference>
<dbReference type="EMBL" id="RYZH01000073">
    <property type="protein sequence ID" value="RUL82311.1"/>
    <property type="molecule type" value="Genomic_DNA"/>
</dbReference>
<protein>
    <submittedName>
        <fullName evidence="2">ParA family protein</fullName>
    </submittedName>
</protein>
<sequence>MDVIALLNMKGGVGKTSTTHNLGGALALLGRRVLLVDNDPQSSLSQGLLGPAAAEALPIEETIAAVYSGEAVPGRLVRPSGIDGMDLVPGSIHTDRHNRPVPEEAPWPDQVALREFLAEAGDSYDVVLIDCPPNLHLCSWCALASASHALIPVQPEDYGAQGLAAVRRSMVRVRSTVNPSLRLLGYLITMAQPRRAIHQLYMESLRADYGAEVLEAIVPAAADFPEAVAHRKPVTHHKPRGAASKAIKALALEILDRLERSRVDSREEAA</sequence>
<dbReference type="SUPFAM" id="SSF52540">
    <property type="entry name" value="P-loop containing nucleoside triphosphate hydrolases"/>
    <property type="match status" value="1"/>
</dbReference>
<dbReference type="PANTHER" id="PTHR13696:SF52">
    <property type="entry name" value="PARA FAMILY PROTEIN CT_582"/>
    <property type="match status" value="1"/>
</dbReference>
<proteinExistence type="predicted"/>
<dbReference type="InterPro" id="IPR027417">
    <property type="entry name" value="P-loop_NTPase"/>
</dbReference>
<evidence type="ECO:0000313" key="2">
    <source>
        <dbReference type="EMBL" id="RUL82311.1"/>
    </source>
</evidence>
<accession>A0A432MCT6</accession>
<organism evidence="2 3">
    <name type="scientific">Tautonia sociabilis</name>
    <dbReference type="NCBI Taxonomy" id="2080755"/>
    <lineage>
        <taxon>Bacteria</taxon>
        <taxon>Pseudomonadati</taxon>
        <taxon>Planctomycetota</taxon>
        <taxon>Planctomycetia</taxon>
        <taxon>Isosphaerales</taxon>
        <taxon>Isosphaeraceae</taxon>
        <taxon>Tautonia</taxon>
    </lineage>
</organism>